<dbReference type="EMBL" id="JACHON010000002">
    <property type="protein sequence ID" value="MBB6512019.1"/>
    <property type="molecule type" value="Genomic_DNA"/>
</dbReference>
<reference evidence="1 2" key="1">
    <citation type="submission" date="2020-08" db="EMBL/GenBank/DDBJ databases">
        <title>Genomic Encyclopedia of Type Strains, Phase IV (KMG-IV): sequencing the most valuable type-strain genomes for metagenomic binning, comparative biology and taxonomic classification.</title>
        <authorList>
            <person name="Goeker M."/>
        </authorList>
    </citation>
    <scope>NUCLEOTIDE SEQUENCE [LARGE SCALE GENOMIC DNA]</scope>
    <source>
        <strain evidence="1 2">DSM 11805</strain>
    </source>
</reference>
<organism evidence="1 2">
    <name type="scientific">Gracilibacillus halotolerans</name>
    <dbReference type="NCBI Taxonomy" id="74386"/>
    <lineage>
        <taxon>Bacteria</taxon>
        <taxon>Bacillati</taxon>
        <taxon>Bacillota</taxon>
        <taxon>Bacilli</taxon>
        <taxon>Bacillales</taxon>
        <taxon>Bacillaceae</taxon>
        <taxon>Gracilibacillus</taxon>
    </lineage>
</organism>
<comment type="caution">
    <text evidence="1">The sequence shown here is derived from an EMBL/GenBank/DDBJ whole genome shotgun (WGS) entry which is preliminary data.</text>
</comment>
<evidence type="ECO:0008006" key="3">
    <source>
        <dbReference type="Google" id="ProtNLM"/>
    </source>
</evidence>
<dbReference type="Proteomes" id="UP000572212">
    <property type="component" value="Unassembled WGS sequence"/>
</dbReference>
<evidence type="ECO:0000313" key="1">
    <source>
        <dbReference type="EMBL" id="MBB6512019.1"/>
    </source>
</evidence>
<proteinExistence type="predicted"/>
<keyword evidence="2" id="KW-1185">Reference proteome</keyword>
<dbReference type="RefSeq" id="WP_184244845.1">
    <property type="nucleotide sequence ID" value="NZ_BAAACU010000002.1"/>
</dbReference>
<accession>A0A841RHQ7</accession>
<dbReference type="AlphaFoldDB" id="A0A841RHQ7"/>
<protein>
    <recommendedName>
        <fullName evidence="3">Spore coat protein</fullName>
    </recommendedName>
</protein>
<evidence type="ECO:0000313" key="2">
    <source>
        <dbReference type="Proteomes" id="UP000572212"/>
    </source>
</evidence>
<name>A0A841RHQ7_9BACI</name>
<sequence>MEERLALHERLELQEILAFKNICLTKSSTMKGLVGCDELKSILEMDVTEGKKHVQQLSKLIKDREVVM</sequence>
<gene>
    <name evidence="1" type="ORF">GGQ92_000800</name>
</gene>